<protein>
    <submittedName>
        <fullName evidence="1">Uncharacterized protein</fullName>
    </submittedName>
</protein>
<dbReference type="OrthoDB" id="690983at2759"/>
<evidence type="ECO:0000313" key="2">
    <source>
        <dbReference type="Proteomes" id="UP000324897"/>
    </source>
</evidence>
<dbReference type="Proteomes" id="UP000324897">
    <property type="component" value="Chromosome 3"/>
</dbReference>
<dbReference type="PANTHER" id="PTHR33075:SF10">
    <property type="entry name" value="DUF4283 DOMAIN-CONTAINING PROTEIN"/>
    <property type="match status" value="1"/>
</dbReference>
<feature type="non-terminal residue" evidence="1">
    <location>
        <position position="1"/>
    </location>
</feature>
<name>A0A5J9THM4_9POAL</name>
<proteinExistence type="predicted"/>
<evidence type="ECO:0000313" key="1">
    <source>
        <dbReference type="EMBL" id="TVU10815.1"/>
    </source>
</evidence>
<keyword evidence="2" id="KW-1185">Reference proteome</keyword>
<accession>A0A5J9THM4</accession>
<gene>
    <name evidence="1" type="ORF">EJB05_44367</name>
</gene>
<sequence length="144" mass="16513">MSTGPGDLLELREDEHLAELVKSWNFLPGKIFQKNILYNYRSSVHHPSSSPSGAFHMLAVFRRYTFRLSESSASLALHACLGGTPAGFHVTYQSKRHFRFSVANKRVGLAVRDLRRVTTDQFDVYFHLWRDGGANSQQEARRWD</sequence>
<dbReference type="Gramene" id="TVU10815">
    <property type="protein sequence ID" value="TVU10815"/>
    <property type="gene ID" value="EJB05_44367"/>
</dbReference>
<dbReference type="PANTHER" id="PTHR33075">
    <property type="entry name" value="OS02G0499800 PROTEIN"/>
    <property type="match status" value="1"/>
</dbReference>
<dbReference type="AlphaFoldDB" id="A0A5J9THM4"/>
<reference evidence="1 2" key="1">
    <citation type="journal article" date="2019" name="Sci. Rep.">
        <title>A high-quality genome of Eragrostis curvula grass provides insights into Poaceae evolution and supports new strategies to enhance forage quality.</title>
        <authorList>
            <person name="Carballo J."/>
            <person name="Santos B.A.C.M."/>
            <person name="Zappacosta D."/>
            <person name="Garbus I."/>
            <person name="Selva J.P."/>
            <person name="Gallo C.A."/>
            <person name="Diaz A."/>
            <person name="Albertini E."/>
            <person name="Caccamo M."/>
            <person name="Echenique V."/>
        </authorList>
    </citation>
    <scope>NUCLEOTIDE SEQUENCE [LARGE SCALE GENOMIC DNA]</scope>
    <source>
        <strain evidence="2">cv. Victoria</strain>
        <tissue evidence="1">Leaf</tissue>
    </source>
</reference>
<dbReference type="EMBL" id="RWGY01000039">
    <property type="protein sequence ID" value="TVU10815.1"/>
    <property type="molecule type" value="Genomic_DNA"/>
</dbReference>
<comment type="caution">
    <text evidence="1">The sequence shown here is derived from an EMBL/GenBank/DDBJ whole genome shotgun (WGS) entry which is preliminary data.</text>
</comment>
<organism evidence="1 2">
    <name type="scientific">Eragrostis curvula</name>
    <name type="common">weeping love grass</name>
    <dbReference type="NCBI Taxonomy" id="38414"/>
    <lineage>
        <taxon>Eukaryota</taxon>
        <taxon>Viridiplantae</taxon>
        <taxon>Streptophyta</taxon>
        <taxon>Embryophyta</taxon>
        <taxon>Tracheophyta</taxon>
        <taxon>Spermatophyta</taxon>
        <taxon>Magnoliopsida</taxon>
        <taxon>Liliopsida</taxon>
        <taxon>Poales</taxon>
        <taxon>Poaceae</taxon>
        <taxon>PACMAD clade</taxon>
        <taxon>Chloridoideae</taxon>
        <taxon>Eragrostideae</taxon>
        <taxon>Eragrostidinae</taxon>
        <taxon>Eragrostis</taxon>
    </lineage>
</organism>